<name>A0A5C2S2I3_9APHY</name>
<evidence type="ECO:0000256" key="1">
    <source>
        <dbReference type="SAM" id="MobiDB-lite"/>
    </source>
</evidence>
<organism evidence="2 3">
    <name type="scientific">Lentinus tigrinus ALCF2SS1-6</name>
    <dbReference type="NCBI Taxonomy" id="1328759"/>
    <lineage>
        <taxon>Eukaryota</taxon>
        <taxon>Fungi</taxon>
        <taxon>Dikarya</taxon>
        <taxon>Basidiomycota</taxon>
        <taxon>Agaricomycotina</taxon>
        <taxon>Agaricomycetes</taxon>
        <taxon>Polyporales</taxon>
        <taxon>Polyporaceae</taxon>
        <taxon>Lentinus</taxon>
    </lineage>
</organism>
<feature type="region of interest" description="Disordered" evidence="1">
    <location>
        <begin position="1"/>
        <end position="34"/>
    </location>
</feature>
<accession>A0A5C2S2I3</accession>
<proteinExistence type="predicted"/>
<protein>
    <submittedName>
        <fullName evidence="2">Uncharacterized protein</fullName>
    </submittedName>
</protein>
<keyword evidence="3" id="KW-1185">Reference proteome</keyword>
<dbReference type="Proteomes" id="UP000313359">
    <property type="component" value="Unassembled WGS sequence"/>
</dbReference>
<reference evidence="2" key="1">
    <citation type="journal article" date="2018" name="Genome Biol. Evol.">
        <title>Genomics and development of Lentinus tigrinus, a white-rot wood-decaying mushroom with dimorphic fruiting bodies.</title>
        <authorList>
            <person name="Wu B."/>
            <person name="Xu Z."/>
            <person name="Knudson A."/>
            <person name="Carlson A."/>
            <person name="Chen N."/>
            <person name="Kovaka S."/>
            <person name="LaButti K."/>
            <person name="Lipzen A."/>
            <person name="Pennachio C."/>
            <person name="Riley R."/>
            <person name="Schakwitz W."/>
            <person name="Umezawa K."/>
            <person name="Ohm R.A."/>
            <person name="Grigoriev I.V."/>
            <person name="Nagy L.G."/>
            <person name="Gibbons J."/>
            <person name="Hibbett D."/>
        </authorList>
    </citation>
    <scope>NUCLEOTIDE SEQUENCE [LARGE SCALE GENOMIC DNA]</scope>
    <source>
        <strain evidence="2">ALCF2SS1-6</strain>
    </source>
</reference>
<evidence type="ECO:0000313" key="2">
    <source>
        <dbReference type="EMBL" id="RPD57621.1"/>
    </source>
</evidence>
<sequence length="251" mass="27137">MIISLPQTTCKPTHQTHPAANDEHHPHTAPSPPQPTVVMVRLARWGPRGSMELCARIRTGLAIGCCSGSSTGTLVRRSRLWTRLAAAGNAAPPVGGGARNRSRVNRNPVSSERCSWFPILYIDVEYVHSSRRAASPRASRSSHTPPLMSAVVTCSASLESSLAQRVLAQAALQASASTRRSICKRQESVADGYVCAIDGWPLHDICEIRPHPSEQVKSHRISYGFVMGRCGTGREMGQNYVCGGGRHVHVC</sequence>
<evidence type="ECO:0000313" key="3">
    <source>
        <dbReference type="Proteomes" id="UP000313359"/>
    </source>
</evidence>
<dbReference type="AlphaFoldDB" id="A0A5C2S2I3"/>
<gene>
    <name evidence="2" type="ORF">L227DRAFT_227648</name>
</gene>
<feature type="compositionally biased region" description="Polar residues" evidence="1">
    <location>
        <begin position="1"/>
        <end position="18"/>
    </location>
</feature>
<dbReference type="EMBL" id="ML122280">
    <property type="protein sequence ID" value="RPD57621.1"/>
    <property type="molecule type" value="Genomic_DNA"/>
</dbReference>